<sequence length="51" mass="5460">MISGYMKMGHAGDVIVGLFGEMREAGFEPNEMTLVSVLGVCRDLGDLSLGR</sequence>
<accession>A0A2P6P8G5</accession>
<protein>
    <submittedName>
        <fullName evidence="3">Putative pentatricopeptide</fullName>
    </submittedName>
</protein>
<dbReference type="Proteomes" id="UP000238479">
    <property type="component" value="Chromosome 7"/>
</dbReference>
<dbReference type="PROSITE" id="PS51375">
    <property type="entry name" value="PPR"/>
    <property type="match status" value="1"/>
</dbReference>
<evidence type="ECO:0000256" key="2">
    <source>
        <dbReference type="PROSITE-ProRule" id="PRU00708"/>
    </source>
</evidence>
<evidence type="ECO:0000313" key="3">
    <source>
        <dbReference type="EMBL" id="PRQ18220.1"/>
    </source>
</evidence>
<keyword evidence="1" id="KW-0677">Repeat</keyword>
<dbReference type="AlphaFoldDB" id="A0A2P6P8G5"/>
<dbReference type="STRING" id="74649.A0A2P6P8G5"/>
<comment type="caution">
    <text evidence="3">The sequence shown here is derived from an EMBL/GenBank/DDBJ whole genome shotgun (WGS) entry which is preliminary data.</text>
</comment>
<organism evidence="3 4">
    <name type="scientific">Rosa chinensis</name>
    <name type="common">China rose</name>
    <dbReference type="NCBI Taxonomy" id="74649"/>
    <lineage>
        <taxon>Eukaryota</taxon>
        <taxon>Viridiplantae</taxon>
        <taxon>Streptophyta</taxon>
        <taxon>Embryophyta</taxon>
        <taxon>Tracheophyta</taxon>
        <taxon>Spermatophyta</taxon>
        <taxon>Magnoliopsida</taxon>
        <taxon>eudicotyledons</taxon>
        <taxon>Gunneridae</taxon>
        <taxon>Pentapetalae</taxon>
        <taxon>rosids</taxon>
        <taxon>fabids</taxon>
        <taxon>Rosales</taxon>
        <taxon>Rosaceae</taxon>
        <taxon>Rosoideae</taxon>
        <taxon>Rosoideae incertae sedis</taxon>
        <taxon>Rosa</taxon>
    </lineage>
</organism>
<dbReference type="Gene3D" id="1.25.40.10">
    <property type="entry name" value="Tetratricopeptide repeat domain"/>
    <property type="match status" value="1"/>
</dbReference>
<evidence type="ECO:0000256" key="1">
    <source>
        <dbReference type="ARBA" id="ARBA00022737"/>
    </source>
</evidence>
<dbReference type="InterPro" id="IPR002885">
    <property type="entry name" value="PPR_rpt"/>
</dbReference>
<dbReference type="EMBL" id="PDCK01000045">
    <property type="protein sequence ID" value="PRQ18220.1"/>
    <property type="molecule type" value="Genomic_DNA"/>
</dbReference>
<reference evidence="3 4" key="1">
    <citation type="journal article" date="2018" name="Nat. Genet.">
        <title>The Rosa genome provides new insights in the design of modern roses.</title>
        <authorList>
            <person name="Bendahmane M."/>
        </authorList>
    </citation>
    <scope>NUCLEOTIDE SEQUENCE [LARGE SCALE GENOMIC DNA]</scope>
    <source>
        <strain evidence="4">cv. Old Blush</strain>
    </source>
</reference>
<evidence type="ECO:0000313" key="4">
    <source>
        <dbReference type="Proteomes" id="UP000238479"/>
    </source>
</evidence>
<proteinExistence type="predicted"/>
<dbReference type="Gramene" id="PRQ18220">
    <property type="protein sequence ID" value="PRQ18220"/>
    <property type="gene ID" value="RchiOBHm_Chr7g0203551"/>
</dbReference>
<feature type="repeat" description="PPR" evidence="2">
    <location>
        <begin position="1"/>
        <end position="29"/>
    </location>
</feature>
<dbReference type="InterPro" id="IPR011990">
    <property type="entry name" value="TPR-like_helical_dom_sf"/>
</dbReference>
<gene>
    <name evidence="3" type="ORF">RchiOBHm_Chr7g0203551</name>
</gene>
<dbReference type="NCBIfam" id="TIGR00756">
    <property type="entry name" value="PPR"/>
    <property type="match status" value="1"/>
</dbReference>
<name>A0A2P6P8G5_ROSCH</name>
<keyword evidence="4" id="KW-1185">Reference proteome</keyword>